<accession>A0ABW0SLY1</accession>
<dbReference type="EMBL" id="JBHSNM010000002">
    <property type="protein sequence ID" value="MFC5570062.1"/>
    <property type="molecule type" value="Genomic_DNA"/>
</dbReference>
<comment type="caution">
    <text evidence="2">The sequence shown here is derived from an EMBL/GenBank/DDBJ whole genome shotgun (WGS) entry which is preliminary data.</text>
</comment>
<evidence type="ECO:0008006" key="4">
    <source>
        <dbReference type="Google" id="ProtNLM"/>
    </source>
</evidence>
<proteinExistence type="predicted"/>
<reference evidence="3" key="1">
    <citation type="journal article" date="2019" name="Int. J. Syst. Evol. Microbiol.">
        <title>The Global Catalogue of Microorganisms (GCM) 10K type strain sequencing project: providing services to taxonomists for standard genome sequencing and annotation.</title>
        <authorList>
            <consortium name="The Broad Institute Genomics Platform"/>
            <consortium name="The Broad Institute Genome Sequencing Center for Infectious Disease"/>
            <person name="Wu L."/>
            <person name="Ma J."/>
        </authorList>
    </citation>
    <scope>NUCLEOTIDE SEQUENCE [LARGE SCALE GENOMIC DNA]</scope>
    <source>
        <strain evidence="3">KACC 11407</strain>
    </source>
</reference>
<keyword evidence="3" id="KW-1185">Reference proteome</keyword>
<keyword evidence="1" id="KW-0472">Membrane</keyword>
<dbReference type="Proteomes" id="UP001596036">
    <property type="component" value="Unassembled WGS sequence"/>
</dbReference>
<keyword evidence="1" id="KW-1133">Transmembrane helix</keyword>
<organism evidence="2 3">
    <name type="scientific">Lysobacter yangpyeongensis</name>
    <dbReference type="NCBI Taxonomy" id="346182"/>
    <lineage>
        <taxon>Bacteria</taxon>
        <taxon>Pseudomonadati</taxon>
        <taxon>Pseudomonadota</taxon>
        <taxon>Gammaproteobacteria</taxon>
        <taxon>Lysobacterales</taxon>
        <taxon>Lysobacteraceae</taxon>
        <taxon>Lysobacter</taxon>
    </lineage>
</organism>
<feature type="transmembrane region" description="Helical" evidence="1">
    <location>
        <begin position="32"/>
        <end position="63"/>
    </location>
</feature>
<name>A0ABW0SLY1_9GAMM</name>
<gene>
    <name evidence="2" type="ORF">ACFPN1_08335</name>
</gene>
<keyword evidence="1" id="KW-0812">Transmembrane</keyword>
<dbReference type="RefSeq" id="WP_386754398.1">
    <property type="nucleotide sequence ID" value="NZ_JBHSNM010000002.1"/>
</dbReference>
<sequence length="94" mass="10616">MFAHAFRFDQFNARVRNTFSAPRKPRHRVLRVLLGLIGLTLLAVLVMFGVFVGAAMVVGGLLFKLWKQRGKPVARDPRVLDGEFRTVDPVSLPR</sequence>
<evidence type="ECO:0000313" key="2">
    <source>
        <dbReference type="EMBL" id="MFC5570062.1"/>
    </source>
</evidence>
<protein>
    <recommendedName>
        <fullName evidence="4">Transmembrane protein</fullName>
    </recommendedName>
</protein>
<evidence type="ECO:0000256" key="1">
    <source>
        <dbReference type="SAM" id="Phobius"/>
    </source>
</evidence>
<evidence type="ECO:0000313" key="3">
    <source>
        <dbReference type="Proteomes" id="UP001596036"/>
    </source>
</evidence>